<dbReference type="Proteomes" id="UP000799767">
    <property type="component" value="Unassembled WGS sequence"/>
</dbReference>
<accession>A0A6A6PTY8</accession>
<keyword evidence="3" id="KW-1185">Reference proteome</keyword>
<evidence type="ECO:0000256" key="1">
    <source>
        <dbReference type="SAM" id="MobiDB-lite"/>
    </source>
</evidence>
<feature type="region of interest" description="Disordered" evidence="1">
    <location>
        <begin position="566"/>
        <end position="607"/>
    </location>
</feature>
<reference evidence="2" key="1">
    <citation type="journal article" date="2020" name="Stud. Mycol.">
        <title>101 Dothideomycetes genomes: a test case for predicting lifestyles and emergence of pathogens.</title>
        <authorList>
            <person name="Haridas S."/>
            <person name="Albert R."/>
            <person name="Binder M."/>
            <person name="Bloem J."/>
            <person name="Labutti K."/>
            <person name="Salamov A."/>
            <person name="Andreopoulos B."/>
            <person name="Baker S."/>
            <person name="Barry K."/>
            <person name="Bills G."/>
            <person name="Bluhm B."/>
            <person name="Cannon C."/>
            <person name="Castanera R."/>
            <person name="Culley D."/>
            <person name="Daum C."/>
            <person name="Ezra D."/>
            <person name="Gonzalez J."/>
            <person name="Henrissat B."/>
            <person name="Kuo A."/>
            <person name="Liang C."/>
            <person name="Lipzen A."/>
            <person name="Lutzoni F."/>
            <person name="Magnuson J."/>
            <person name="Mondo S."/>
            <person name="Nolan M."/>
            <person name="Ohm R."/>
            <person name="Pangilinan J."/>
            <person name="Park H.-J."/>
            <person name="Ramirez L."/>
            <person name="Alfaro M."/>
            <person name="Sun H."/>
            <person name="Tritt A."/>
            <person name="Yoshinaga Y."/>
            <person name="Zwiers L.-H."/>
            <person name="Turgeon B."/>
            <person name="Goodwin S."/>
            <person name="Spatafora J."/>
            <person name="Crous P."/>
            <person name="Grigoriev I."/>
        </authorList>
    </citation>
    <scope>NUCLEOTIDE SEQUENCE</scope>
    <source>
        <strain evidence="2">CBS 113389</strain>
    </source>
</reference>
<sequence>MSGISQLINTSAFLGNFLTSLHALRPSLPPLPSEVQRQIVDLVITDQTSTENDQNSTPLPPRNPAGIPPANGSSPFMNLPTELRRSIFFDSLPSSTKAYHPSCKDCPDARFNSKLDPDVQPRRNSTSDLMTLNKKICGEITELLYKERTFVIHVHEGLRDGGIEFQDTGRQPLQYKDNIDDARFFKFGQDDQFGFHRLKKIVIQIYPSFEENNRHVAINTFFMHLALCRLLERSGGAKNRITELGIEFVVPKRPRGVTRQNHFRHNYWWDPFRQQPCATSIHNLSNVELALRPFATLTGCHKAWVKLPKMMEKHRATLTFVDALTKSMMSRAGTLFMDDDLERKIETSRAAMEDYVFSILHGTGHRKVSKLTAEDMQNDDDGMDEEEEEALLWKENDSPTDVEWDGTVTRRLSRKSRFDDYQGNGENEDEEDRGLQAAIAASLVQSSMHAKRKSPDTSFTPVKRERNDVHGRYTTGTASPDEFVNFGWNAYSTLSTWPGLAEAARHPSNAVGFPGMPLRSKQSIRVAGPKAVIDLTGEDGDGSYDLRYRTPSPVLAAHDVVDLTGDSESAEDAMDVESSDASSESYANDDSFHTTLSSPLGKSLSLV</sequence>
<feature type="region of interest" description="Disordered" evidence="1">
    <location>
        <begin position="48"/>
        <end position="76"/>
    </location>
</feature>
<feature type="region of interest" description="Disordered" evidence="1">
    <location>
        <begin position="444"/>
        <end position="475"/>
    </location>
</feature>
<evidence type="ECO:0000313" key="3">
    <source>
        <dbReference type="Proteomes" id="UP000799767"/>
    </source>
</evidence>
<feature type="compositionally biased region" description="Acidic residues" evidence="1">
    <location>
        <begin position="568"/>
        <end position="578"/>
    </location>
</feature>
<dbReference type="AlphaFoldDB" id="A0A6A6PTY8"/>
<protein>
    <submittedName>
        <fullName evidence="2">Uncharacterized protein</fullName>
    </submittedName>
</protein>
<dbReference type="OrthoDB" id="3939615at2759"/>
<dbReference type="EMBL" id="MU001635">
    <property type="protein sequence ID" value="KAF2483226.1"/>
    <property type="molecule type" value="Genomic_DNA"/>
</dbReference>
<feature type="compositionally biased region" description="Polar residues" evidence="1">
    <location>
        <begin position="579"/>
        <end position="607"/>
    </location>
</feature>
<name>A0A6A6PTY8_9PEZI</name>
<feature type="compositionally biased region" description="Pro residues" evidence="1">
    <location>
        <begin position="58"/>
        <end position="67"/>
    </location>
</feature>
<proteinExistence type="predicted"/>
<organism evidence="2 3">
    <name type="scientific">Neohortaea acidophila</name>
    <dbReference type="NCBI Taxonomy" id="245834"/>
    <lineage>
        <taxon>Eukaryota</taxon>
        <taxon>Fungi</taxon>
        <taxon>Dikarya</taxon>
        <taxon>Ascomycota</taxon>
        <taxon>Pezizomycotina</taxon>
        <taxon>Dothideomycetes</taxon>
        <taxon>Dothideomycetidae</taxon>
        <taxon>Mycosphaerellales</taxon>
        <taxon>Teratosphaeriaceae</taxon>
        <taxon>Neohortaea</taxon>
    </lineage>
</organism>
<dbReference type="GeneID" id="54474544"/>
<feature type="compositionally biased region" description="Polar residues" evidence="1">
    <location>
        <begin position="48"/>
        <end position="57"/>
    </location>
</feature>
<gene>
    <name evidence="2" type="ORF">BDY17DRAFT_297057</name>
</gene>
<dbReference type="RefSeq" id="XP_033589796.1">
    <property type="nucleotide sequence ID" value="XM_033733542.1"/>
</dbReference>
<feature type="compositionally biased region" description="Basic and acidic residues" evidence="1">
    <location>
        <begin position="462"/>
        <end position="471"/>
    </location>
</feature>
<evidence type="ECO:0000313" key="2">
    <source>
        <dbReference type="EMBL" id="KAF2483226.1"/>
    </source>
</evidence>